<accession>A0A4Y2P749</accession>
<keyword evidence="3" id="KW-1185">Reference proteome</keyword>
<keyword evidence="1" id="KW-0472">Membrane</keyword>
<keyword evidence="1" id="KW-1133">Transmembrane helix</keyword>
<protein>
    <submittedName>
        <fullName evidence="2">Uncharacterized protein</fullName>
    </submittedName>
</protein>
<evidence type="ECO:0000256" key="1">
    <source>
        <dbReference type="SAM" id="Phobius"/>
    </source>
</evidence>
<organism evidence="2 3">
    <name type="scientific">Araneus ventricosus</name>
    <name type="common">Orbweaver spider</name>
    <name type="synonym">Epeira ventricosa</name>
    <dbReference type="NCBI Taxonomy" id="182803"/>
    <lineage>
        <taxon>Eukaryota</taxon>
        <taxon>Metazoa</taxon>
        <taxon>Ecdysozoa</taxon>
        <taxon>Arthropoda</taxon>
        <taxon>Chelicerata</taxon>
        <taxon>Arachnida</taxon>
        <taxon>Araneae</taxon>
        <taxon>Araneomorphae</taxon>
        <taxon>Entelegynae</taxon>
        <taxon>Araneoidea</taxon>
        <taxon>Araneidae</taxon>
        <taxon>Araneus</taxon>
    </lineage>
</organism>
<name>A0A4Y2P749_ARAVE</name>
<keyword evidence="1" id="KW-0812">Transmembrane</keyword>
<feature type="non-terminal residue" evidence="2">
    <location>
        <position position="44"/>
    </location>
</feature>
<comment type="caution">
    <text evidence="2">The sequence shown here is derived from an EMBL/GenBank/DDBJ whole genome shotgun (WGS) entry which is preliminary data.</text>
</comment>
<reference evidence="2 3" key="1">
    <citation type="journal article" date="2019" name="Sci. Rep.">
        <title>Orb-weaving spider Araneus ventricosus genome elucidates the spidroin gene catalogue.</title>
        <authorList>
            <person name="Kono N."/>
            <person name="Nakamura H."/>
            <person name="Ohtoshi R."/>
            <person name="Moran D.A.P."/>
            <person name="Shinohara A."/>
            <person name="Yoshida Y."/>
            <person name="Fujiwara M."/>
            <person name="Mori M."/>
            <person name="Tomita M."/>
            <person name="Arakawa K."/>
        </authorList>
    </citation>
    <scope>NUCLEOTIDE SEQUENCE [LARGE SCALE GENOMIC DNA]</scope>
</reference>
<proteinExistence type="predicted"/>
<dbReference type="Proteomes" id="UP000499080">
    <property type="component" value="Unassembled WGS sequence"/>
</dbReference>
<dbReference type="AlphaFoldDB" id="A0A4Y2P749"/>
<gene>
    <name evidence="2" type="ORF">AVEN_165909_1</name>
</gene>
<evidence type="ECO:0000313" key="3">
    <source>
        <dbReference type="Proteomes" id="UP000499080"/>
    </source>
</evidence>
<evidence type="ECO:0000313" key="2">
    <source>
        <dbReference type="EMBL" id="GBN46883.1"/>
    </source>
</evidence>
<feature type="transmembrane region" description="Helical" evidence="1">
    <location>
        <begin position="12"/>
        <end position="34"/>
    </location>
</feature>
<sequence length="44" mass="4338">MAGILLAGCDAVINILCSALSLFSLGIAISGVLISGVDMTPAFV</sequence>
<dbReference type="EMBL" id="BGPR01010579">
    <property type="protein sequence ID" value="GBN46883.1"/>
    <property type="molecule type" value="Genomic_DNA"/>
</dbReference>